<dbReference type="GO" id="GO:0010628">
    <property type="term" value="P:positive regulation of gene expression"/>
    <property type="evidence" value="ECO:0007669"/>
    <property type="project" value="TreeGrafter"/>
</dbReference>
<comment type="similarity">
    <text evidence="2">Belongs to the Mediator complex subunit 23 family.</text>
</comment>
<dbReference type="PANTHER" id="PTHR12691:SF10">
    <property type="entry name" value="MEDIATOR OF RNA POLYMERASE II TRANSCRIPTION SUBUNIT 23"/>
    <property type="match status" value="1"/>
</dbReference>
<evidence type="ECO:0000256" key="3">
    <source>
        <dbReference type="ARBA" id="ARBA00019696"/>
    </source>
</evidence>
<protein>
    <recommendedName>
        <fullName evidence="3">Mediator of RNA polymerase II transcription subunit 23</fullName>
    </recommendedName>
    <alternativeName>
        <fullName evidence="7">Mediator complex subunit 23</fullName>
    </alternativeName>
</protein>
<dbReference type="EMBL" id="CAJGYM010000001">
    <property type="protein sequence ID" value="CAD6184732.1"/>
    <property type="molecule type" value="Genomic_DNA"/>
</dbReference>
<dbReference type="GO" id="GO:0006357">
    <property type="term" value="P:regulation of transcription by RNA polymerase II"/>
    <property type="evidence" value="ECO:0007669"/>
    <property type="project" value="TreeGrafter"/>
</dbReference>
<keyword evidence="9" id="KW-1185">Reference proteome</keyword>
<dbReference type="InterPro" id="IPR021629">
    <property type="entry name" value="Mediator_Med23"/>
</dbReference>
<dbReference type="PANTHER" id="PTHR12691">
    <property type="entry name" value="MEDIATOR OF RNA POLYMERASE II TRANSCRIPTION SUBUNIT 23"/>
    <property type="match status" value="1"/>
</dbReference>
<evidence type="ECO:0000313" key="9">
    <source>
        <dbReference type="Proteomes" id="UP000835052"/>
    </source>
</evidence>
<reference evidence="8" key="1">
    <citation type="submission" date="2020-10" db="EMBL/GenBank/DDBJ databases">
        <authorList>
            <person name="Kikuchi T."/>
        </authorList>
    </citation>
    <scope>NUCLEOTIDE SEQUENCE</scope>
    <source>
        <strain evidence="8">NKZ352</strain>
    </source>
</reference>
<keyword evidence="4" id="KW-0805">Transcription regulation</keyword>
<sequence>MDYKGIRSLSRYLMDPQFNRLPLTLSLEEVQQLSIIEEILLMIMDRDSNVIPSIFTMTEVNKGVAKQAYIFPRLAHALSQLCIYFRPVADLSHVVGRSFLFPLPQHPCFSSSAPSWRIDGTALHAHIPRFQHQFLPYRTEQSNSQTLFTHNRSHKFKAPYDVLLSVLICEVMAEAEQLPENEAIPRYQWENILSIIHQGIHLQILNIQHFLSVLRGLVKSANYTRARDEVMWIVLQITGTFSNTPRFEEALNEIIELYKVLFDGEVTWMGASDHIAQFVRFLAAACTWMLLEGKEGLPAPNESIKRQINFIAEGAEKIDSKDDAMLAVLANAYRSDTRVGRSVQIVFQQRLDSIPNDETLFQLSYGRHACNKITSFSSEFLDSLTLRAKGSVLGLCLGSLRNFTSERCPSPAVLDTLAKLISTLEYELGVKPLMNLLQRSLYISNTPNSVETAREQCHILYDFLCYRVPTISLDEVRSEFVIFSLSYLFNLPILQNHQLYCVIEHTVMRNWCWSTYSETIAIGFRHFSKPIQSSSRTTVFLYPGSFPTPSEGKQYPICPEIFRMYLISLMRAIKITGHEVSMDECYFAELVSTLGWPESMKHSFPDWALRSVNTGTNTIVSADLQKAVNTDYNLNLGMGAEHYMNYSQNQNENSPTILAVIFFHIIERRDNTLPLEFYKILQRKSARDIVIATNYLVDYVIAKIKDDLDNNESFSSISKALIEMVFRWHVVSADRLLLALVLHPTNDETSHIAMLLVHDFCTVKDFTDRVEYFHAHLPRKDHHSEYIRKLVDYHTVRFLKTYGG</sequence>
<dbReference type="Pfam" id="PF11573">
    <property type="entry name" value="Med23"/>
    <property type="match status" value="1"/>
</dbReference>
<proteinExistence type="inferred from homology"/>
<evidence type="ECO:0000256" key="7">
    <source>
        <dbReference type="ARBA" id="ARBA00031961"/>
    </source>
</evidence>
<dbReference type="Proteomes" id="UP000835052">
    <property type="component" value="Unassembled WGS sequence"/>
</dbReference>
<keyword evidence="5" id="KW-0804">Transcription</keyword>
<dbReference type="AlphaFoldDB" id="A0A8S1GPP4"/>
<evidence type="ECO:0000256" key="1">
    <source>
        <dbReference type="ARBA" id="ARBA00004123"/>
    </source>
</evidence>
<evidence type="ECO:0000256" key="6">
    <source>
        <dbReference type="ARBA" id="ARBA00023242"/>
    </source>
</evidence>
<comment type="subcellular location">
    <subcellularLocation>
        <location evidence="1">Nucleus</location>
    </subcellularLocation>
</comment>
<evidence type="ECO:0000256" key="2">
    <source>
        <dbReference type="ARBA" id="ARBA00010222"/>
    </source>
</evidence>
<organism evidence="8 9">
    <name type="scientific">Caenorhabditis auriculariae</name>
    <dbReference type="NCBI Taxonomy" id="2777116"/>
    <lineage>
        <taxon>Eukaryota</taxon>
        <taxon>Metazoa</taxon>
        <taxon>Ecdysozoa</taxon>
        <taxon>Nematoda</taxon>
        <taxon>Chromadorea</taxon>
        <taxon>Rhabditida</taxon>
        <taxon>Rhabditina</taxon>
        <taxon>Rhabditomorpha</taxon>
        <taxon>Rhabditoidea</taxon>
        <taxon>Rhabditidae</taxon>
        <taxon>Peloderinae</taxon>
        <taxon>Caenorhabditis</taxon>
    </lineage>
</organism>
<evidence type="ECO:0000313" key="8">
    <source>
        <dbReference type="EMBL" id="CAD6184732.1"/>
    </source>
</evidence>
<comment type="caution">
    <text evidence="8">The sequence shown here is derived from an EMBL/GenBank/DDBJ whole genome shotgun (WGS) entry which is preliminary data.</text>
</comment>
<name>A0A8S1GPP4_9PELO</name>
<dbReference type="OrthoDB" id="9982951at2759"/>
<gene>
    <name evidence="8" type="ORF">CAUJ_LOCUS651</name>
</gene>
<keyword evidence="6" id="KW-0539">Nucleus</keyword>
<evidence type="ECO:0000256" key="5">
    <source>
        <dbReference type="ARBA" id="ARBA00023163"/>
    </source>
</evidence>
<dbReference type="GO" id="GO:0016592">
    <property type="term" value="C:mediator complex"/>
    <property type="evidence" value="ECO:0007669"/>
    <property type="project" value="TreeGrafter"/>
</dbReference>
<accession>A0A8S1GPP4</accession>
<dbReference type="GO" id="GO:0005667">
    <property type="term" value="C:transcription regulator complex"/>
    <property type="evidence" value="ECO:0007669"/>
    <property type="project" value="TreeGrafter"/>
</dbReference>
<evidence type="ECO:0000256" key="4">
    <source>
        <dbReference type="ARBA" id="ARBA00023015"/>
    </source>
</evidence>